<dbReference type="GeneID" id="28982087"/>
<dbReference type="CDD" id="cd02440">
    <property type="entry name" value="AdoMet_MTases"/>
    <property type="match status" value="1"/>
</dbReference>
<evidence type="ECO:0000256" key="1">
    <source>
        <dbReference type="ARBA" id="ARBA00008361"/>
    </source>
</evidence>
<dbReference type="EMBL" id="KQ087232">
    <property type="protein sequence ID" value="KLT40576.1"/>
    <property type="molecule type" value="Genomic_DNA"/>
</dbReference>
<comment type="similarity">
    <text evidence="1">Belongs to the methyltransferase superfamily.</text>
</comment>
<evidence type="ECO:0000256" key="2">
    <source>
        <dbReference type="ARBA" id="ARBA00022603"/>
    </source>
</evidence>
<dbReference type="PANTHER" id="PTHR44942">
    <property type="entry name" value="METHYLTRANSF_11 DOMAIN-CONTAINING PROTEIN"/>
    <property type="match status" value="1"/>
</dbReference>
<dbReference type="Pfam" id="PF08241">
    <property type="entry name" value="Methyltransf_11"/>
    <property type="match status" value="1"/>
</dbReference>
<dbReference type="AlphaFoldDB" id="A0A0J0XHK0"/>
<organism evidence="5 6">
    <name type="scientific">Cutaneotrichosporon oleaginosum</name>
    <dbReference type="NCBI Taxonomy" id="879819"/>
    <lineage>
        <taxon>Eukaryota</taxon>
        <taxon>Fungi</taxon>
        <taxon>Dikarya</taxon>
        <taxon>Basidiomycota</taxon>
        <taxon>Agaricomycotina</taxon>
        <taxon>Tremellomycetes</taxon>
        <taxon>Trichosporonales</taxon>
        <taxon>Trichosporonaceae</taxon>
        <taxon>Cutaneotrichosporon</taxon>
    </lineage>
</organism>
<dbReference type="Gene3D" id="3.40.50.150">
    <property type="entry name" value="Vaccinia Virus protein VP39"/>
    <property type="match status" value="1"/>
</dbReference>
<gene>
    <name evidence="5" type="ORF">CC85DRAFT_277480</name>
</gene>
<feature type="domain" description="Methyltransferase type 11" evidence="4">
    <location>
        <begin position="44"/>
        <end position="135"/>
    </location>
</feature>
<accession>A0A0J0XHK0</accession>
<keyword evidence="6" id="KW-1185">Reference proteome</keyword>
<evidence type="ECO:0000313" key="5">
    <source>
        <dbReference type="EMBL" id="KLT40576.1"/>
    </source>
</evidence>
<evidence type="ECO:0000259" key="4">
    <source>
        <dbReference type="Pfam" id="PF08241"/>
    </source>
</evidence>
<protein>
    <submittedName>
        <fullName evidence="5">S-adenosyl-L-methionine-dependent methyltransferase</fullName>
    </submittedName>
</protein>
<dbReference type="OrthoDB" id="10027013at2759"/>
<keyword evidence="2 5" id="KW-0489">Methyltransferase</keyword>
<dbReference type="InterPro" id="IPR051052">
    <property type="entry name" value="Diverse_substrate_MTase"/>
</dbReference>
<dbReference type="GO" id="GO:0032259">
    <property type="term" value="P:methylation"/>
    <property type="evidence" value="ECO:0007669"/>
    <property type="project" value="UniProtKB-KW"/>
</dbReference>
<evidence type="ECO:0000313" key="6">
    <source>
        <dbReference type="Proteomes" id="UP000053611"/>
    </source>
</evidence>
<dbReference type="RefSeq" id="XP_018277067.1">
    <property type="nucleotide sequence ID" value="XM_018421484.1"/>
</dbReference>
<sequence length="314" mass="34306">MTTERPTYNANAYVSDRPPYPERVFEILAAYHEAGNGGFGHAIDLGCGPGFMALELSKTFEKVSGLDPEEGMVKAGLQPEGKRISYHVGTAEDLGAVGIEDNSVDLVIAGEAAHYFDHSVTWPELARVLRPSGTVCWAGYGRLTIAGNDAANAVIAQFMDETLAGHWSEPGWSISEGLYDRIPFPITPAYTQATEELIATLPDLTGDGHPIQAKIAEPTPTGGAGWDATSAIRLKSGTTAGQWYLRQSWTPRQLERIFRTWSSVKRYQDHQPTDRSAKLDVVGRVMAELTPLLGDQFAVVWPFVLMMIRRDALA</sequence>
<dbReference type="Proteomes" id="UP000053611">
    <property type="component" value="Unassembled WGS sequence"/>
</dbReference>
<dbReference type="STRING" id="879819.A0A0J0XHK0"/>
<dbReference type="InterPro" id="IPR013216">
    <property type="entry name" value="Methyltransf_11"/>
</dbReference>
<evidence type="ECO:0000256" key="3">
    <source>
        <dbReference type="ARBA" id="ARBA00022679"/>
    </source>
</evidence>
<dbReference type="GO" id="GO:0008757">
    <property type="term" value="F:S-adenosylmethionine-dependent methyltransferase activity"/>
    <property type="evidence" value="ECO:0007669"/>
    <property type="project" value="InterPro"/>
</dbReference>
<dbReference type="PANTHER" id="PTHR44942:SF4">
    <property type="entry name" value="METHYLTRANSFERASE TYPE 11 DOMAIN-CONTAINING PROTEIN"/>
    <property type="match status" value="1"/>
</dbReference>
<dbReference type="SUPFAM" id="SSF53335">
    <property type="entry name" value="S-adenosyl-L-methionine-dependent methyltransferases"/>
    <property type="match status" value="1"/>
</dbReference>
<keyword evidence="3 5" id="KW-0808">Transferase</keyword>
<name>A0A0J0XHK0_9TREE</name>
<proteinExistence type="inferred from homology"/>
<dbReference type="InterPro" id="IPR029063">
    <property type="entry name" value="SAM-dependent_MTases_sf"/>
</dbReference>
<reference evidence="5 6" key="1">
    <citation type="submission" date="2015-03" db="EMBL/GenBank/DDBJ databases">
        <title>Genomics and transcriptomics of the oil-accumulating basidiomycete yeast T. oleaginosus allow insights into substrate utilization and the diverse evolutionary trajectories of mating systems in fungi.</title>
        <authorList>
            <consortium name="DOE Joint Genome Institute"/>
            <person name="Kourist R."/>
            <person name="Kracht O."/>
            <person name="Bracharz F."/>
            <person name="Lipzen A."/>
            <person name="Nolan M."/>
            <person name="Ohm R."/>
            <person name="Grigoriev I."/>
            <person name="Sun S."/>
            <person name="Heitman J."/>
            <person name="Bruck T."/>
            <person name="Nowrousian M."/>
        </authorList>
    </citation>
    <scope>NUCLEOTIDE SEQUENCE [LARGE SCALE GENOMIC DNA]</scope>
    <source>
        <strain evidence="5 6">IBC0246</strain>
    </source>
</reference>